<evidence type="ECO:0000313" key="2">
    <source>
        <dbReference type="EMBL" id="KAF2299333.1"/>
    </source>
</evidence>
<keyword evidence="3" id="KW-1185">Reference proteome</keyword>
<sequence length="171" mass="19250">MEERAKSMGDKEEFLMRALNVGLQEGNQTHCNVTSSQGPYQMALTEEPEPAPAKSTQDQIHIVPKRDETPTGHLDSPPIENPQFQTVGRGWKKRARNKNAGSSGIVIQEIPEGTCKEAKIGTEFSERHMVGKKRSRSEEEVNIERSKKMYNDDQSTARVEEASHKWPHQAP</sequence>
<feature type="compositionally biased region" description="Basic and acidic residues" evidence="1">
    <location>
        <begin position="136"/>
        <end position="151"/>
    </location>
</feature>
<evidence type="ECO:0000256" key="1">
    <source>
        <dbReference type="SAM" id="MobiDB-lite"/>
    </source>
</evidence>
<name>A0A6A6LGW4_HEVBR</name>
<dbReference type="AlphaFoldDB" id="A0A6A6LGW4"/>
<feature type="region of interest" description="Disordered" evidence="1">
    <location>
        <begin position="127"/>
        <end position="171"/>
    </location>
</feature>
<proteinExistence type="predicted"/>
<protein>
    <submittedName>
        <fullName evidence="2">Uncharacterized protein</fullName>
    </submittedName>
</protein>
<dbReference type="Proteomes" id="UP000467840">
    <property type="component" value="Chromosome 1"/>
</dbReference>
<organism evidence="2 3">
    <name type="scientific">Hevea brasiliensis</name>
    <name type="common">Para rubber tree</name>
    <name type="synonym">Siphonia brasiliensis</name>
    <dbReference type="NCBI Taxonomy" id="3981"/>
    <lineage>
        <taxon>Eukaryota</taxon>
        <taxon>Viridiplantae</taxon>
        <taxon>Streptophyta</taxon>
        <taxon>Embryophyta</taxon>
        <taxon>Tracheophyta</taxon>
        <taxon>Spermatophyta</taxon>
        <taxon>Magnoliopsida</taxon>
        <taxon>eudicotyledons</taxon>
        <taxon>Gunneridae</taxon>
        <taxon>Pentapetalae</taxon>
        <taxon>rosids</taxon>
        <taxon>fabids</taxon>
        <taxon>Malpighiales</taxon>
        <taxon>Euphorbiaceae</taxon>
        <taxon>Crotonoideae</taxon>
        <taxon>Micrandreae</taxon>
        <taxon>Hevea</taxon>
    </lineage>
</organism>
<accession>A0A6A6LGW4</accession>
<feature type="region of interest" description="Disordered" evidence="1">
    <location>
        <begin position="66"/>
        <end position="102"/>
    </location>
</feature>
<dbReference type="EMBL" id="JAAGAX010000011">
    <property type="protein sequence ID" value="KAF2299333.1"/>
    <property type="molecule type" value="Genomic_DNA"/>
</dbReference>
<reference evidence="2 3" key="1">
    <citation type="journal article" date="2020" name="Mol. Plant">
        <title>The Chromosome-Based Rubber Tree Genome Provides New Insights into Spurge Genome Evolution and Rubber Biosynthesis.</title>
        <authorList>
            <person name="Liu J."/>
            <person name="Shi C."/>
            <person name="Shi C.C."/>
            <person name="Li W."/>
            <person name="Zhang Q.J."/>
            <person name="Zhang Y."/>
            <person name="Li K."/>
            <person name="Lu H.F."/>
            <person name="Shi C."/>
            <person name="Zhu S.T."/>
            <person name="Xiao Z.Y."/>
            <person name="Nan H."/>
            <person name="Yue Y."/>
            <person name="Zhu X.G."/>
            <person name="Wu Y."/>
            <person name="Hong X.N."/>
            <person name="Fan G.Y."/>
            <person name="Tong Y."/>
            <person name="Zhang D."/>
            <person name="Mao C.L."/>
            <person name="Liu Y.L."/>
            <person name="Hao S.J."/>
            <person name="Liu W.Q."/>
            <person name="Lv M.Q."/>
            <person name="Zhang H.B."/>
            <person name="Liu Y."/>
            <person name="Hu-Tang G.R."/>
            <person name="Wang J.P."/>
            <person name="Wang J.H."/>
            <person name="Sun Y.H."/>
            <person name="Ni S.B."/>
            <person name="Chen W.B."/>
            <person name="Zhang X.C."/>
            <person name="Jiao Y.N."/>
            <person name="Eichler E.E."/>
            <person name="Li G.H."/>
            <person name="Liu X."/>
            <person name="Gao L.Z."/>
        </authorList>
    </citation>
    <scope>NUCLEOTIDE SEQUENCE [LARGE SCALE GENOMIC DNA]</scope>
    <source>
        <strain evidence="3">cv. GT1</strain>
        <tissue evidence="2">Leaf</tissue>
    </source>
</reference>
<gene>
    <name evidence="2" type="ORF">GH714_031614</name>
</gene>
<comment type="caution">
    <text evidence="2">The sequence shown here is derived from an EMBL/GenBank/DDBJ whole genome shotgun (WGS) entry which is preliminary data.</text>
</comment>
<evidence type="ECO:0000313" key="3">
    <source>
        <dbReference type="Proteomes" id="UP000467840"/>
    </source>
</evidence>